<evidence type="ECO:0000256" key="1">
    <source>
        <dbReference type="SAM" id="Coils"/>
    </source>
</evidence>
<dbReference type="Proteomes" id="UP000198515">
    <property type="component" value="Unassembled WGS sequence"/>
</dbReference>
<name>A0A1C4F3R6_9ENTR</name>
<accession>A0A1C4F3R6</accession>
<sequence>MKILSGIIILTSVAFSSSLLADETSIDYDQEIIKLNKRIQQMEKEKHDHQLKQRQNTWNFETYIGTEQEIDSNDHWKFIKGSMATSPYLGAFIYQSDSLWLYDVQFLKTYLDNTPEYDRTRWQAGVTRTFPFTLDGKSGNTKLRLGYRNDNWHFPSISNPALADPHYKGDIRKGEERHEFWIRPQAYYKYSDTLSFNASLSFRLIDRKLDYARAKGDYGVYKRDWSQINEHFAGANIVFNPKNSLWLNYLYIDEQLVNTLYNKEHFLWATYRYKFDNAFLFMPYTRLALTKGQMSFRDSQNRETVHREKNRSRYGFQAIYPFTKQTSVFADLYYRPEQTWANSVKSSNNFWFWALELRHNF</sequence>
<organism evidence="3 4">
    <name type="scientific">Kosakonia oryziphila</name>
    <dbReference type="NCBI Taxonomy" id="1005667"/>
    <lineage>
        <taxon>Bacteria</taxon>
        <taxon>Pseudomonadati</taxon>
        <taxon>Pseudomonadota</taxon>
        <taxon>Gammaproteobacteria</taxon>
        <taxon>Enterobacterales</taxon>
        <taxon>Enterobacteriaceae</taxon>
        <taxon>Kosakonia</taxon>
    </lineage>
</organism>
<feature type="coiled-coil region" evidence="1">
    <location>
        <begin position="25"/>
        <end position="52"/>
    </location>
</feature>
<dbReference type="AlphaFoldDB" id="A0A1C4F3R6"/>
<evidence type="ECO:0000313" key="4">
    <source>
        <dbReference type="Proteomes" id="UP000198515"/>
    </source>
</evidence>
<gene>
    <name evidence="3" type="ORF">GA0061070_103040</name>
</gene>
<dbReference type="OrthoDB" id="6451449at2"/>
<keyword evidence="2" id="KW-0732">Signal</keyword>
<dbReference type="RefSeq" id="WP_090136854.1">
    <property type="nucleotide sequence ID" value="NZ_FMBC01000030.1"/>
</dbReference>
<feature type="signal peptide" evidence="2">
    <location>
        <begin position="1"/>
        <end position="21"/>
    </location>
</feature>
<evidence type="ECO:0000256" key="2">
    <source>
        <dbReference type="SAM" id="SignalP"/>
    </source>
</evidence>
<keyword evidence="4" id="KW-1185">Reference proteome</keyword>
<dbReference type="SUPFAM" id="SSF56935">
    <property type="entry name" value="Porins"/>
    <property type="match status" value="1"/>
</dbReference>
<protein>
    <recommendedName>
        <fullName evidence="5">Porin</fullName>
    </recommendedName>
</protein>
<reference evidence="4" key="1">
    <citation type="submission" date="2016-08" db="EMBL/GenBank/DDBJ databases">
        <authorList>
            <person name="Varghese N."/>
            <person name="Submissions Spin"/>
        </authorList>
    </citation>
    <scope>NUCLEOTIDE SEQUENCE [LARGE SCALE GENOMIC DNA]</scope>
    <source>
        <strain evidence="4">REICA_142</strain>
    </source>
</reference>
<keyword evidence="1" id="KW-0175">Coiled coil</keyword>
<proteinExistence type="predicted"/>
<evidence type="ECO:0008006" key="5">
    <source>
        <dbReference type="Google" id="ProtNLM"/>
    </source>
</evidence>
<evidence type="ECO:0000313" key="3">
    <source>
        <dbReference type="EMBL" id="SCC50141.1"/>
    </source>
</evidence>
<dbReference type="EMBL" id="FMBC01000030">
    <property type="protein sequence ID" value="SCC50141.1"/>
    <property type="molecule type" value="Genomic_DNA"/>
</dbReference>
<feature type="chain" id="PRO_5008691583" description="Porin" evidence="2">
    <location>
        <begin position="22"/>
        <end position="361"/>
    </location>
</feature>